<evidence type="ECO:0000313" key="4">
    <source>
        <dbReference type="EMBL" id="CCB90735.1"/>
    </source>
</evidence>
<dbReference type="PANTHER" id="PTHR19959">
    <property type="entry name" value="KINESIN LIGHT CHAIN"/>
    <property type="match status" value="1"/>
</dbReference>
<organism evidence="4">
    <name type="scientific">Waddlia chondrophila 2032/99</name>
    <dbReference type="NCBI Taxonomy" id="765953"/>
    <lineage>
        <taxon>Bacteria</taxon>
        <taxon>Pseudomonadati</taxon>
        <taxon>Chlamydiota</taxon>
        <taxon>Chlamydiia</taxon>
        <taxon>Parachlamydiales</taxon>
        <taxon>Waddliaceae</taxon>
        <taxon>Waddlia</taxon>
    </lineage>
</organism>
<feature type="domain" description="DUF294" evidence="3">
    <location>
        <begin position="306"/>
        <end position="403"/>
    </location>
</feature>
<feature type="compositionally biased region" description="Low complexity" evidence="1">
    <location>
        <begin position="27"/>
        <end position="37"/>
    </location>
</feature>
<feature type="domain" description="Protein-PII uridylyltransferase N-terminal" evidence="2">
    <location>
        <begin position="92"/>
        <end position="186"/>
    </location>
</feature>
<gene>
    <name evidence="4" type="ORF">WCH_CF14390</name>
</gene>
<dbReference type="AlphaFoldDB" id="F8LB71"/>
<dbReference type="Gene3D" id="3.30.460.10">
    <property type="entry name" value="Beta Polymerase, domain 2"/>
    <property type="match status" value="1"/>
</dbReference>
<evidence type="ECO:0008006" key="5">
    <source>
        <dbReference type="Google" id="ProtNLM"/>
    </source>
</evidence>
<dbReference type="SUPFAM" id="SSF81301">
    <property type="entry name" value="Nucleotidyltransferase"/>
    <property type="match status" value="1"/>
</dbReference>
<dbReference type="InterPro" id="IPR005105">
    <property type="entry name" value="GlnD_Uridyltrans_N"/>
</dbReference>
<reference evidence="4" key="1">
    <citation type="submission" date="2011-05" db="EMBL/GenBank/DDBJ databases">
        <title>Unity in variety -- the pan-genome of the Chlamydiae.</title>
        <authorList>
            <person name="Collingro A."/>
            <person name="Tischler P."/>
            <person name="Weinmaier T."/>
            <person name="Penz T."/>
            <person name="Heinz E."/>
            <person name="Brunham R.C."/>
            <person name="Read T.D."/>
            <person name="Bavoil P.M."/>
            <person name="Sachse K."/>
            <person name="Kahane S."/>
            <person name="Friedman M.G."/>
            <person name="Rattei T."/>
            <person name="Myers G.S.A."/>
            <person name="Horn M."/>
        </authorList>
    </citation>
    <scope>NUCLEOTIDE SEQUENCE</scope>
    <source>
        <strain evidence="4">2032/99</strain>
    </source>
</reference>
<dbReference type="Pfam" id="PF03445">
    <property type="entry name" value="DUF294"/>
    <property type="match status" value="1"/>
</dbReference>
<evidence type="ECO:0000256" key="1">
    <source>
        <dbReference type="SAM" id="MobiDB-lite"/>
    </source>
</evidence>
<evidence type="ECO:0000259" key="3">
    <source>
        <dbReference type="Pfam" id="PF10335"/>
    </source>
</evidence>
<feature type="compositionally biased region" description="Polar residues" evidence="1">
    <location>
        <begin position="1"/>
        <end position="18"/>
    </location>
</feature>
<dbReference type="GO" id="GO:0008773">
    <property type="term" value="F:[protein-PII] uridylyltransferase activity"/>
    <property type="evidence" value="ECO:0007669"/>
    <property type="project" value="InterPro"/>
</dbReference>
<sequence>MMNIDPSSGFISDFSSQQPEDKEKPKVVVTSSSSPLPGHDTKPLTDEVKEVKVVSATLDSSSEVNDVELWYKQTIANMREYGIANVDVDNIEDIQDFFSNNYSFFLGSLSLAAQQKIGPPPTEFAIIGLGSLGRYEAGPYSDLDFAILIEKDNPEIRKYFLTMASEMNKIVMSLNEGVNGISFCEGGLTPPFMQGKSTVQFGSSALLDTPESMAEWSLPTHTPKNFERRENLANPGTISNSMTFSQFMYGDQTLIQRMREATQVLMQQTPEKDEIASYKKWQGGINYGKLVGLQLIQPGQIQPQRSAEANLKKGVLSPIMNIVRGLCIYHGINETNITEGLIKLEKQGHISPKLAVRVIETYQAAYKKRLQLQMSEHNSTYQVQDLTKGEKEEMASVVKDLQQRAEAFTHSRGKSNPFF</sequence>
<dbReference type="PANTHER" id="PTHR19959:SF119">
    <property type="entry name" value="FUNGAL LIPASE-LIKE DOMAIN-CONTAINING PROTEIN"/>
    <property type="match status" value="1"/>
</dbReference>
<dbReference type="InterPro" id="IPR018821">
    <property type="entry name" value="DUF294_put_nucleoTrafse_sb-bd"/>
</dbReference>
<evidence type="ECO:0000259" key="2">
    <source>
        <dbReference type="Pfam" id="PF03445"/>
    </source>
</evidence>
<dbReference type="Pfam" id="PF10335">
    <property type="entry name" value="DUF294_C"/>
    <property type="match status" value="1"/>
</dbReference>
<feature type="region of interest" description="Disordered" evidence="1">
    <location>
        <begin position="1"/>
        <end position="43"/>
    </location>
</feature>
<protein>
    <recommendedName>
        <fullName evidence="5">Protein-PII uridylyltransferase N-terminal domain-containing protein</fullName>
    </recommendedName>
</protein>
<accession>F8LB71</accession>
<name>F8LB71_9BACT</name>
<proteinExistence type="predicted"/>
<dbReference type="EMBL" id="FR872635">
    <property type="protein sequence ID" value="CCB90735.1"/>
    <property type="molecule type" value="Genomic_DNA"/>
</dbReference>
<dbReference type="InterPro" id="IPR043519">
    <property type="entry name" value="NT_sf"/>
</dbReference>